<dbReference type="InterPro" id="IPR013766">
    <property type="entry name" value="Thioredoxin_domain"/>
</dbReference>
<organism evidence="2 3">
    <name type="scientific">Lederbergia graminis</name>
    <dbReference type="NCBI Taxonomy" id="735518"/>
    <lineage>
        <taxon>Bacteria</taxon>
        <taxon>Bacillati</taxon>
        <taxon>Bacillota</taxon>
        <taxon>Bacilli</taxon>
        <taxon>Bacillales</taxon>
        <taxon>Bacillaceae</taxon>
        <taxon>Lederbergia</taxon>
    </lineage>
</organism>
<sequence>MDAVSIEEIHTIIENKQTAILYFYTPLCGTCQVAGKMLSVVELMLPQIPFLQSDLNYIPEAAELFKIESVPCLIVMVDGEMKEKIYAFQSVPYLHSIISQYC</sequence>
<name>A0ABW0LM12_9BACI</name>
<comment type="caution">
    <text evidence="2">The sequence shown here is derived from an EMBL/GenBank/DDBJ whole genome shotgun (WGS) entry which is preliminary data.</text>
</comment>
<dbReference type="Gene3D" id="3.40.30.10">
    <property type="entry name" value="Glutaredoxin"/>
    <property type="match status" value="1"/>
</dbReference>
<dbReference type="Proteomes" id="UP001596147">
    <property type="component" value="Unassembled WGS sequence"/>
</dbReference>
<dbReference type="CDD" id="cd02947">
    <property type="entry name" value="TRX_family"/>
    <property type="match status" value="1"/>
</dbReference>
<gene>
    <name evidence="2" type="ORF">ACFPM4_19450</name>
</gene>
<proteinExistence type="predicted"/>
<evidence type="ECO:0000313" key="2">
    <source>
        <dbReference type="EMBL" id="MFC5466905.1"/>
    </source>
</evidence>
<feature type="domain" description="Thioredoxin" evidence="1">
    <location>
        <begin position="10"/>
        <end position="87"/>
    </location>
</feature>
<reference evidence="3" key="1">
    <citation type="journal article" date="2019" name="Int. J. Syst. Evol. Microbiol.">
        <title>The Global Catalogue of Microorganisms (GCM) 10K type strain sequencing project: providing services to taxonomists for standard genome sequencing and annotation.</title>
        <authorList>
            <consortium name="The Broad Institute Genomics Platform"/>
            <consortium name="The Broad Institute Genome Sequencing Center for Infectious Disease"/>
            <person name="Wu L."/>
            <person name="Ma J."/>
        </authorList>
    </citation>
    <scope>NUCLEOTIDE SEQUENCE [LARGE SCALE GENOMIC DNA]</scope>
    <source>
        <strain evidence="3">CGMCC 1.12237</strain>
    </source>
</reference>
<evidence type="ECO:0000259" key="1">
    <source>
        <dbReference type="Pfam" id="PF00085"/>
    </source>
</evidence>
<accession>A0ABW0LM12</accession>
<dbReference type="InterPro" id="IPR036249">
    <property type="entry name" value="Thioredoxin-like_sf"/>
</dbReference>
<protein>
    <submittedName>
        <fullName evidence="2">Thioredoxin family protein</fullName>
    </submittedName>
</protein>
<keyword evidence="3" id="KW-1185">Reference proteome</keyword>
<dbReference type="Pfam" id="PF00085">
    <property type="entry name" value="Thioredoxin"/>
    <property type="match status" value="1"/>
</dbReference>
<evidence type="ECO:0000313" key="3">
    <source>
        <dbReference type="Proteomes" id="UP001596147"/>
    </source>
</evidence>
<dbReference type="RefSeq" id="WP_382355556.1">
    <property type="nucleotide sequence ID" value="NZ_JBHSMC010000043.1"/>
</dbReference>
<dbReference type="SUPFAM" id="SSF52833">
    <property type="entry name" value="Thioredoxin-like"/>
    <property type="match status" value="1"/>
</dbReference>
<dbReference type="EMBL" id="JBHSMC010000043">
    <property type="protein sequence ID" value="MFC5466905.1"/>
    <property type="molecule type" value="Genomic_DNA"/>
</dbReference>